<sequence>MPFKFEKLEIWKLAIEFADEVHVVTRRFPKEELFSLTSQFKRAADSI</sequence>
<gene>
    <name evidence="1" type="ORF">EHT25_27680</name>
</gene>
<evidence type="ECO:0000313" key="2">
    <source>
        <dbReference type="Proteomes" id="UP000271925"/>
    </source>
</evidence>
<accession>A0A3P1BD05</accession>
<dbReference type="InterPro" id="IPR036583">
    <property type="entry name" value="23S_rRNA_IVS_sf"/>
</dbReference>
<organism evidence="1 2">
    <name type="scientific">Larkinella rosea</name>
    <dbReference type="NCBI Taxonomy" id="2025312"/>
    <lineage>
        <taxon>Bacteria</taxon>
        <taxon>Pseudomonadati</taxon>
        <taxon>Bacteroidota</taxon>
        <taxon>Cytophagia</taxon>
        <taxon>Cytophagales</taxon>
        <taxon>Spirosomataceae</taxon>
        <taxon>Larkinella</taxon>
    </lineage>
</organism>
<comment type="caution">
    <text evidence="1">The sequence shown here is derived from an EMBL/GenBank/DDBJ whole genome shotgun (WGS) entry which is preliminary data.</text>
</comment>
<evidence type="ECO:0000313" key="1">
    <source>
        <dbReference type="EMBL" id="RRA98775.1"/>
    </source>
</evidence>
<dbReference type="NCBIfam" id="TIGR02436">
    <property type="entry name" value="four helix bundle protein"/>
    <property type="match status" value="1"/>
</dbReference>
<dbReference type="InterPro" id="IPR012657">
    <property type="entry name" value="23S_rRNA-intervening_sequence"/>
</dbReference>
<protein>
    <submittedName>
        <fullName evidence="1">Four helix bundle protein</fullName>
    </submittedName>
</protein>
<dbReference type="AlphaFoldDB" id="A0A3P1BD05"/>
<dbReference type="Proteomes" id="UP000271925">
    <property type="component" value="Unassembled WGS sequence"/>
</dbReference>
<keyword evidence="2" id="KW-1185">Reference proteome</keyword>
<dbReference type="Pfam" id="PF05635">
    <property type="entry name" value="23S_rRNA_IVP"/>
    <property type="match status" value="1"/>
</dbReference>
<proteinExistence type="predicted"/>
<dbReference type="SUPFAM" id="SSF158446">
    <property type="entry name" value="IVS-encoded protein-like"/>
    <property type="match status" value="1"/>
</dbReference>
<reference evidence="1 2" key="1">
    <citation type="submission" date="2018-11" db="EMBL/GenBank/DDBJ databases">
        <authorList>
            <person name="Zhou Z."/>
            <person name="Wang G."/>
        </authorList>
    </citation>
    <scope>NUCLEOTIDE SEQUENCE [LARGE SCALE GENOMIC DNA]</scope>
    <source>
        <strain evidence="1 2">KCTC52004</strain>
    </source>
</reference>
<name>A0A3P1BD05_9BACT</name>
<dbReference type="OrthoDB" id="9811959at2"/>
<dbReference type="Gene3D" id="1.20.1440.60">
    <property type="entry name" value="23S rRNA-intervening sequence"/>
    <property type="match status" value="1"/>
</dbReference>
<dbReference type="EMBL" id="RQJO01000015">
    <property type="protein sequence ID" value="RRA98775.1"/>
    <property type="molecule type" value="Genomic_DNA"/>
</dbReference>